<keyword evidence="1" id="KW-1133">Transmembrane helix</keyword>
<dbReference type="EMBL" id="MFKF01000278">
    <property type="protein sequence ID" value="OGG46972.1"/>
    <property type="molecule type" value="Genomic_DNA"/>
</dbReference>
<dbReference type="SUPFAM" id="SSF54427">
    <property type="entry name" value="NTF2-like"/>
    <property type="match status" value="1"/>
</dbReference>
<dbReference type="Proteomes" id="UP000178606">
    <property type="component" value="Unassembled WGS sequence"/>
</dbReference>
<evidence type="ECO:0000313" key="2">
    <source>
        <dbReference type="EMBL" id="OGG46972.1"/>
    </source>
</evidence>
<evidence type="ECO:0000256" key="1">
    <source>
        <dbReference type="SAM" id="Phobius"/>
    </source>
</evidence>
<name>A0A1F6CDI1_HANXR</name>
<comment type="caution">
    <text evidence="2">The sequence shown here is derived from an EMBL/GenBank/DDBJ whole genome shotgun (WGS) entry which is preliminary data.</text>
</comment>
<keyword evidence="1" id="KW-0812">Transmembrane</keyword>
<dbReference type="AlphaFoldDB" id="A0A1F6CDI1"/>
<evidence type="ECO:0008006" key="4">
    <source>
        <dbReference type="Google" id="ProtNLM"/>
    </source>
</evidence>
<feature type="transmembrane region" description="Helical" evidence="1">
    <location>
        <begin position="21"/>
        <end position="40"/>
    </location>
</feature>
<dbReference type="Gene3D" id="3.10.450.50">
    <property type="match status" value="1"/>
</dbReference>
<proteinExistence type="predicted"/>
<reference evidence="2 3" key="1">
    <citation type="journal article" date="2016" name="Nat. Commun.">
        <title>Thousands of microbial genomes shed light on interconnected biogeochemical processes in an aquifer system.</title>
        <authorList>
            <person name="Anantharaman K."/>
            <person name="Brown C.T."/>
            <person name="Hug L.A."/>
            <person name="Sharon I."/>
            <person name="Castelle C.J."/>
            <person name="Probst A.J."/>
            <person name="Thomas B.C."/>
            <person name="Singh A."/>
            <person name="Wilkins M.J."/>
            <person name="Karaoz U."/>
            <person name="Brodie E.L."/>
            <person name="Williams K.H."/>
            <person name="Hubbard S.S."/>
            <person name="Banfield J.F."/>
        </authorList>
    </citation>
    <scope>NUCLEOTIDE SEQUENCE [LARGE SCALE GENOMIC DNA]</scope>
    <source>
        <strain evidence="3">RIFCSPLOWO2_12_FULL_64_10</strain>
    </source>
</reference>
<accession>A0A1F6CDI1</accession>
<protein>
    <recommendedName>
        <fullName evidence="4">DUF4440 domain-containing protein</fullName>
    </recommendedName>
</protein>
<dbReference type="InterPro" id="IPR032710">
    <property type="entry name" value="NTF2-like_dom_sf"/>
</dbReference>
<gene>
    <name evidence="2" type="ORF">A3F84_29420</name>
</gene>
<sequence>MEVVWRVLQRLRLRLGGQRQLLFFILIVVVAGAFLSSGRFKLVPPPPAPPESGTVAVAAAAGSPEAGVQQVILSGNRQQERAIAQRNSSPMRELSTDKYFAEVQRANQDMLDNGVASIKLVSLDWGDVAINGDSATATTWETWTVTFSDGTEAGSRDRNVYHLVRSNGVWRVESDEHPD</sequence>
<keyword evidence="1" id="KW-0472">Membrane</keyword>
<evidence type="ECO:0000313" key="3">
    <source>
        <dbReference type="Proteomes" id="UP000178606"/>
    </source>
</evidence>
<organism evidence="2 3">
    <name type="scientific">Handelsmanbacteria sp. (strain RIFCSPLOWO2_12_FULL_64_10)</name>
    <dbReference type="NCBI Taxonomy" id="1817868"/>
    <lineage>
        <taxon>Bacteria</taxon>
        <taxon>Candidatus Handelsmaniibacteriota</taxon>
    </lineage>
</organism>